<dbReference type="PANTHER" id="PTHR31672">
    <property type="entry name" value="BNACNNG10540D PROTEIN"/>
    <property type="match status" value="1"/>
</dbReference>
<dbReference type="PROSITE" id="PS50181">
    <property type="entry name" value="FBOX"/>
    <property type="match status" value="1"/>
</dbReference>
<feature type="domain" description="F-box" evidence="1">
    <location>
        <begin position="23"/>
        <end position="70"/>
    </location>
</feature>
<gene>
    <name evidence="2" type="ORF">SEVIR_2G076100v2</name>
</gene>
<evidence type="ECO:0000313" key="2">
    <source>
        <dbReference type="EMBL" id="TKW30994.1"/>
    </source>
</evidence>
<dbReference type="Proteomes" id="UP000298652">
    <property type="component" value="Chromosome 2"/>
</dbReference>
<accession>A0A4U6VQE0</accession>
<keyword evidence="3" id="KW-1185">Reference proteome</keyword>
<reference evidence="2" key="1">
    <citation type="submission" date="2019-03" db="EMBL/GenBank/DDBJ databases">
        <title>WGS assembly of Setaria viridis.</title>
        <authorList>
            <person name="Huang P."/>
            <person name="Jenkins J."/>
            <person name="Grimwood J."/>
            <person name="Barry K."/>
            <person name="Healey A."/>
            <person name="Mamidi S."/>
            <person name="Sreedasyam A."/>
            <person name="Shu S."/>
            <person name="Feldman M."/>
            <person name="Wu J."/>
            <person name="Yu Y."/>
            <person name="Chen C."/>
            <person name="Johnson J."/>
            <person name="Rokhsar D."/>
            <person name="Baxter I."/>
            <person name="Schmutz J."/>
            <person name="Brutnell T."/>
            <person name="Kellogg E."/>
        </authorList>
    </citation>
    <scope>NUCLEOTIDE SEQUENCE [LARGE SCALE GENOMIC DNA]</scope>
</reference>
<evidence type="ECO:0000259" key="1">
    <source>
        <dbReference type="PROSITE" id="PS50181"/>
    </source>
</evidence>
<protein>
    <recommendedName>
        <fullName evidence="1">F-box domain-containing protein</fullName>
    </recommendedName>
</protein>
<organism evidence="2 3">
    <name type="scientific">Setaria viridis</name>
    <name type="common">Green bristlegrass</name>
    <name type="synonym">Setaria italica subsp. viridis</name>
    <dbReference type="NCBI Taxonomy" id="4556"/>
    <lineage>
        <taxon>Eukaryota</taxon>
        <taxon>Viridiplantae</taxon>
        <taxon>Streptophyta</taxon>
        <taxon>Embryophyta</taxon>
        <taxon>Tracheophyta</taxon>
        <taxon>Spermatophyta</taxon>
        <taxon>Magnoliopsida</taxon>
        <taxon>Liliopsida</taxon>
        <taxon>Poales</taxon>
        <taxon>Poaceae</taxon>
        <taxon>PACMAD clade</taxon>
        <taxon>Panicoideae</taxon>
        <taxon>Panicodae</taxon>
        <taxon>Paniceae</taxon>
        <taxon>Cenchrinae</taxon>
        <taxon>Setaria</taxon>
    </lineage>
</organism>
<dbReference type="InterPro" id="IPR050796">
    <property type="entry name" value="SCF_F-box_component"/>
</dbReference>
<dbReference type="Gene3D" id="1.20.1280.50">
    <property type="match status" value="1"/>
</dbReference>
<dbReference type="InterPro" id="IPR036047">
    <property type="entry name" value="F-box-like_dom_sf"/>
</dbReference>
<proteinExistence type="predicted"/>
<dbReference type="SUPFAM" id="SSF81383">
    <property type="entry name" value="F-box domain"/>
    <property type="match status" value="1"/>
</dbReference>
<sequence length="258" mass="28275">MGSVSVHSCNKPAELPAPSSLANDDDGALPADLLYEILLRLAAIELCRLRLVCRSWRSLTSDPGRLRQGSRFPPPALPLEHRSFCLTTQLDLLCVTPLLNGNPPSSVLNLATREVATLPDSSCHLGTCPSVLGYVPSTGEYKCQISYVGSRKSVEGGGGKNSFAFLLIPVVMDIDKGLRTKRCSARYAPSCLHEINIFSPPEPLVLLDDGRTVMWVERKQVMRVYDPRTRTWADLITKLEHCYSANVYTGNLCSSLQG</sequence>
<dbReference type="Pfam" id="PF00646">
    <property type="entry name" value="F-box"/>
    <property type="match status" value="1"/>
</dbReference>
<dbReference type="SMART" id="SM00256">
    <property type="entry name" value="FBOX"/>
    <property type="match status" value="1"/>
</dbReference>
<name>A0A4U6VQE0_SETVI</name>
<dbReference type="EMBL" id="CM016553">
    <property type="protein sequence ID" value="TKW30994.1"/>
    <property type="molecule type" value="Genomic_DNA"/>
</dbReference>
<dbReference type="InterPro" id="IPR001810">
    <property type="entry name" value="F-box_dom"/>
</dbReference>
<dbReference type="Gramene" id="TKW30994">
    <property type="protein sequence ID" value="TKW30994"/>
    <property type="gene ID" value="SEVIR_2G076100v2"/>
</dbReference>
<dbReference type="OMA" id="EHCYSAN"/>
<dbReference type="AlphaFoldDB" id="A0A4U6VQE0"/>
<evidence type="ECO:0000313" key="3">
    <source>
        <dbReference type="Proteomes" id="UP000298652"/>
    </source>
</evidence>